<feature type="chain" id="PRO_5030019969" evidence="1">
    <location>
        <begin position="25"/>
        <end position="265"/>
    </location>
</feature>
<evidence type="ECO:0000313" key="2">
    <source>
        <dbReference type="EMBL" id="HAA84254.1"/>
    </source>
</evidence>
<name>A0A101FIG1_9BACT</name>
<dbReference type="EMBL" id="DLVE01000073">
    <property type="protein sequence ID" value="HAA84254.1"/>
    <property type="molecule type" value="Genomic_DNA"/>
</dbReference>
<sequence length="265" mass="29948">MLKILKNVILSTSIVMLSATFSYAHFVVLKPDTENVVDKKKPVRVEALFTHPMEGGPHMDFKIKKSELFEEGKRYPVEWKVEYIPSSKGSNKKVPKYVTNLSLNKPGLYQLYVDPEPYFEPAEGKYIQQITKVVFSAFGKEGGWDEPIGLKVEIIPLVKPFALWEGNLFKGRVLVDGKPAANVEVEVEYLNTQGFKAPYDSLITQVVKTDENGYFEYTLPWEGWWGFSAITDGGTIKGDDGKEYPLELDAVIWVKAYPKPKKGGK</sequence>
<accession>A0A101FIG1</accession>
<evidence type="ECO:0000256" key="1">
    <source>
        <dbReference type="SAM" id="SignalP"/>
    </source>
</evidence>
<comment type="caution">
    <text evidence="2">The sequence shown here is derived from an EMBL/GenBank/DDBJ whole genome shotgun (WGS) entry which is preliminary data.</text>
</comment>
<protein>
    <submittedName>
        <fullName evidence="2">DUF4198 domain-containing protein</fullName>
    </submittedName>
</protein>
<feature type="signal peptide" evidence="1">
    <location>
        <begin position="1"/>
        <end position="24"/>
    </location>
</feature>
<dbReference type="Pfam" id="PF10670">
    <property type="entry name" value="DUF4198"/>
    <property type="match status" value="1"/>
</dbReference>
<proteinExistence type="predicted"/>
<reference evidence="2 3" key="1">
    <citation type="journal article" date="2018" name="Nat. Biotechnol.">
        <title>A standardized bacterial taxonomy based on genome phylogeny substantially revises the tree of life.</title>
        <authorList>
            <person name="Parks D.H."/>
            <person name="Chuvochina M."/>
            <person name="Waite D.W."/>
            <person name="Rinke C."/>
            <person name="Skarshewski A."/>
            <person name="Chaumeil P.A."/>
            <person name="Hugenholtz P."/>
        </authorList>
    </citation>
    <scope>NUCLEOTIDE SEQUENCE [LARGE SCALE GENOMIC DNA]</scope>
    <source>
        <strain evidence="2">UBA12529</strain>
    </source>
</reference>
<organism evidence="2 3">
    <name type="scientific">Thermodesulfobacterium commune</name>
    <dbReference type="NCBI Taxonomy" id="1741"/>
    <lineage>
        <taxon>Bacteria</taxon>
        <taxon>Pseudomonadati</taxon>
        <taxon>Thermodesulfobacteriota</taxon>
        <taxon>Thermodesulfobacteria</taxon>
        <taxon>Thermodesulfobacteriales</taxon>
        <taxon>Thermodesulfobacteriaceae</taxon>
        <taxon>Thermodesulfobacterium</taxon>
    </lineage>
</organism>
<keyword evidence="1" id="KW-0732">Signal</keyword>
<dbReference type="InterPro" id="IPR019613">
    <property type="entry name" value="DUF4198"/>
</dbReference>
<dbReference type="AlphaFoldDB" id="A0A101FIG1"/>
<evidence type="ECO:0000313" key="3">
    <source>
        <dbReference type="Proteomes" id="UP000257240"/>
    </source>
</evidence>
<gene>
    <name evidence="2" type="ORF">DCE01_05680</name>
</gene>
<dbReference type="Proteomes" id="UP000257240">
    <property type="component" value="Unassembled WGS sequence"/>
</dbReference>